<dbReference type="InterPro" id="IPR001680">
    <property type="entry name" value="WD40_rpt"/>
</dbReference>
<feature type="repeat" description="WD" evidence="4">
    <location>
        <begin position="188"/>
        <end position="229"/>
    </location>
</feature>
<evidence type="ECO:0000256" key="1">
    <source>
        <dbReference type="ARBA" id="ARBA00022574"/>
    </source>
</evidence>
<dbReference type="InterPro" id="IPR015943">
    <property type="entry name" value="WD40/YVTN_repeat-like_dom_sf"/>
</dbReference>
<dbReference type="PROSITE" id="PS00678">
    <property type="entry name" value="WD_REPEATS_1"/>
    <property type="match status" value="1"/>
</dbReference>
<dbReference type="GO" id="GO:0071013">
    <property type="term" value="C:catalytic step 2 spliceosome"/>
    <property type="evidence" value="ECO:0007669"/>
    <property type="project" value="TreeGrafter"/>
</dbReference>
<name>A0A7J6V743_THATH</name>
<dbReference type="PRINTS" id="PR00320">
    <property type="entry name" value="GPROTEINBRPT"/>
</dbReference>
<dbReference type="Pfam" id="PF00400">
    <property type="entry name" value="WD40"/>
    <property type="match status" value="6"/>
</dbReference>
<dbReference type="Gene3D" id="2.130.10.10">
    <property type="entry name" value="YVTN repeat-like/Quinoprotein amine dehydrogenase"/>
    <property type="match status" value="1"/>
</dbReference>
<organism evidence="5 6">
    <name type="scientific">Thalictrum thalictroides</name>
    <name type="common">Rue-anemone</name>
    <name type="synonym">Anemone thalictroides</name>
    <dbReference type="NCBI Taxonomy" id="46969"/>
    <lineage>
        <taxon>Eukaryota</taxon>
        <taxon>Viridiplantae</taxon>
        <taxon>Streptophyta</taxon>
        <taxon>Embryophyta</taxon>
        <taxon>Tracheophyta</taxon>
        <taxon>Spermatophyta</taxon>
        <taxon>Magnoliopsida</taxon>
        <taxon>Ranunculales</taxon>
        <taxon>Ranunculaceae</taxon>
        <taxon>Thalictroideae</taxon>
        <taxon>Thalictrum</taxon>
    </lineage>
</organism>
<dbReference type="PROSITE" id="PS50294">
    <property type="entry name" value="WD_REPEATS_REGION"/>
    <property type="match status" value="5"/>
</dbReference>
<dbReference type="InterPro" id="IPR019775">
    <property type="entry name" value="WD40_repeat_CS"/>
</dbReference>
<feature type="repeat" description="WD" evidence="4">
    <location>
        <begin position="61"/>
        <end position="102"/>
    </location>
</feature>
<dbReference type="SMART" id="SM00320">
    <property type="entry name" value="WD40"/>
    <property type="match status" value="7"/>
</dbReference>
<dbReference type="PANTHER" id="PTHR19923">
    <property type="entry name" value="WD40 REPEAT PROTEINPRL1/PRL2-RELATED"/>
    <property type="match status" value="1"/>
</dbReference>
<evidence type="ECO:0000256" key="2">
    <source>
        <dbReference type="ARBA" id="ARBA00022737"/>
    </source>
</evidence>
<dbReference type="PANTHER" id="PTHR19923:SF0">
    <property type="entry name" value="PLEIOTROPIC REGULATOR 1"/>
    <property type="match status" value="1"/>
</dbReference>
<dbReference type="OrthoDB" id="10256122at2759"/>
<keyword evidence="6" id="KW-1185">Reference proteome</keyword>
<evidence type="ECO:0000313" key="5">
    <source>
        <dbReference type="EMBL" id="KAF5180929.1"/>
    </source>
</evidence>
<dbReference type="CDD" id="cd00200">
    <property type="entry name" value="WD40"/>
    <property type="match status" value="1"/>
</dbReference>
<dbReference type="InterPro" id="IPR020472">
    <property type="entry name" value="WD40_PAC1"/>
</dbReference>
<dbReference type="PROSITE" id="PS50082">
    <property type="entry name" value="WD_REPEATS_2"/>
    <property type="match status" value="5"/>
</dbReference>
<feature type="repeat" description="WD" evidence="4">
    <location>
        <begin position="325"/>
        <end position="362"/>
    </location>
</feature>
<gene>
    <name evidence="5" type="ORF">FRX31_029480</name>
</gene>
<evidence type="ECO:0000256" key="3">
    <source>
        <dbReference type="ARBA" id="ARBA00025726"/>
    </source>
</evidence>
<reference evidence="5 6" key="1">
    <citation type="submission" date="2020-06" db="EMBL/GenBank/DDBJ databases">
        <title>Transcriptomic and genomic resources for Thalictrum thalictroides and T. hernandezii: Facilitating candidate gene discovery in an emerging model plant lineage.</title>
        <authorList>
            <person name="Arias T."/>
            <person name="Riano-Pachon D.M."/>
            <person name="Di Stilio V.S."/>
        </authorList>
    </citation>
    <scope>NUCLEOTIDE SEQUENCE [LARGE SCALE GENOMIC DNA]</scope>
    <source>
        <strain evidence="6">cv. WT478/WT964</strain>
        <tissue evidence="5">Leaves</tissue>
    </source>
</reference>
<dbReference type="GO" id="GO:0071011">
    <property type="term" value="C:precatalytic spliceosome"/>
    <property type="evidence" value="ECO:0007669"/>
    <property type="project" value="TreeGrafter"/>
</dbReference>
<comment type="similarity">
    <text evidence="3">Belongs to the WD repeat PRL1/PRL2 family.</text>
</comment>
<evidence type="ECO:0000313" key="6">
    <source>
        <dbReference type="Proteomes" id="UP000554482"/>
    </source>
</evidence>
<dbReference type="GO" id="GO:0000398">
    <property type="term" value="P:mRNA splicing, via spliceosome"/>
    <property type="evidence" value="ECO:0007669"/>
    <property type="project" value="InterPro"/>
</dbReference>
<keyword evidence="2" id="KW-0677">Repeat</keyword>
<proteinExistence type="inferred from homology"/>
<accession>A0A7J6V743</accession>
<feature type="repeat" description="WD" evidence="4">
    <location>
        <begin position="145"/>
        <end position="187"/>
    </location>
</feature>
<dbReference type="InterPro" id="IPR036322">
    <property type="entry name" value="WD40_repeat_dom_sf"/>
</dbReference>
<dbReference type="InterPro" id="IPR045241">
    <property type="entry name" value="Prp46/PLRG1-like"/>
</dbReference>
<evidence type="ECO:0000256" key="4">
    <source>
        <dbReference type="PROSITE-ProRule" id="PRU00221"/>
    </source>
</evidence>
<dbReference type="EMBL" id="JABWDY010036781">
    <property type="protein sequence ID" value="KAF5180929.1"/>
    <property type="molecule type" value="Genomic_DNA"/>
</dbReference>
<comment type="caution">
    <text evidence="5">The sequence shown here is derived from an EMBL/GenBank/DDBJ whole genome shotgun (WGS) entry which is preliminary data.</text>
</comment>
<feature type="repeat" description="WD" evidence="4">
    <location>
        <begin position="103"/>
        <end position="144"/>
    </location>
</feature>
<dbReference type="GO" id="GO:0000974">
    <property type="term" value="C:Prp19 complex"/>
    <property type="evidence" value="ECO:0007669"/>
    <property type="project" value="TreeGrafter"/>
</dbReference>
<keyword evidence="1 4" id="KW-0853">WD repeat</keyword>
<protein>
    <submittedName>
        <fullName evidence="5">Pleiotropic regulator PRL2</fullName>
    </submittedName>
</protein>
<sequence>MTAAAAAAAAAAIRMQAASRMESPLRSSTRSSSSSSSSVDFMEQNWLQSRRPVWMVYGVINEGHKGSVRSIAFDPSNSWFCTGSADSTIKIWDVSNGTLMLTLREHSGQIRALAVSPQQQYMFSAGEDKQVNCWDLEHNKVIHSYRGHLDAVHCLALHSSLDNVLLTGGADSVCRVWDIRKKTSIRVLSGHNDTVSSILTPPTDPQVVTGSYDRTMKYWDLRNGSTMTTLTHHRNPVRAMAQHPKEQHCFVSASSDNVKKFNLPPKGGFLHNYRLSHQQKSVINTIAVNQFDVMATAGDNGSLWFWDWKTGYKIQHEQTFPQPGSLDSESAIYALSFDITGSSLVTCHADKTITLWKRRFQT</sequence>
<dbReference type="Proteomes" id="UP000554482">
    <property type="component" value="Unassembled WGS sequence"/>
</dbReference>
<dbReference type="SUPFAM" id="SSF50978">
    <property type="entry name" value="WD40 repeat-like"/>
    <property type="match status" value="1"/>
</dbReference>
<dbReference type="AlphaFoldDB" id="A0A7J6V743"/>